<dbReference type="RefSeq" id="WP_354016349.1">
    <property type="nucleotide sequence ID" value="NZ_JBEWTB010000002.1"/>
</dbReference>
<sequence length="166" mass="18989">MSAIRYYRCDNPEILSVFDQVQDERSQLQKKGAELAEAVTAITGEPCKVMFNANLHEWTVAGVRFEKFTKALQADFCKPMKSGSFITRPKVKADPEIKELFKDLPIVDRNKCWEALGTDWGNLLFTPIGYAHKKGEFLYIECSLDLTERLTEITGGEYQQIEKQTQ</sequence>
<protein>
    <submittedName>
        <fullName evidence="1">Uncharacterized protein</fullName>
    </submittedName>
</protein>
<dbReference type="EMBL" id="JBEWTB010000002">
    <property type="protein sequence ID" value="MET4756990.1"/>
    <property type="molecule type" value="Genomic_DNA"/>
</dbReference>
<proteinExistence type="predicted"/>
<accession>A0ABV2SGW0</accession>
<comment type="caution">
    <text evidence="1">The sequence shown here is derived from an EMBL/GenBank/DDBJ whole genome shotgun (WGS) entry which is preliminary data.</text>
</comment>
<dbReference type="Proteomes" id="UP001549366">
    <property type="component" value="Unassembled WGS sequence"/>
</dbReference>
<keyword evidence="2" id="KW-1185">Reference proteome</keyword>
<evidence type="ECO:0000313" key="2">
    <source>
        <dbReference type="Proteomes" id="UP001549366"/>
    </source>
</evidence>
<gene>
    <name evidence="1" type="ORF">V5J35_002182</name>
</gene>
<evidence type="ECO:0000313" key="1">
    <source>
        <dbReference type="EMBL" id="MET4756990.1"/>
    </source>
</evidence>
<organism evidence="1 2">
    <name type="scientific">Endozoicomonas lisbonensis</name>
    <dbReference type="NCBI Taxonomy" id="3120522"/>
    <lineage>
        <taxon>Bacteria</taxon>
        <taxon>Pseudomonadati</taxon>
        <taxon>Pseudomonadota</taxon>
        <taxon>Gammaproteobacteria</taxon>
        <taxon>Oceanospirillales</taxon>
        <taxon>Endozoicomonadaceae</taxon>
        <taxon>Endozoicomonas</taxon>
    </lineage>
</organism>
<reference evidence="1 2" key="1">
    <citation type="submission" date="2024-06" db="EMBL/GenBank/DDBJ databases">
        <title>Genomic Encyclopedia of Type Strains, Phase V (KMG-V): Genome sequencing to study the core and pangenomes of soil and plant-associated prokaryotes.</title>
        <authorList>
            <person name="Whitman W."/>
        </authorList>
    </citation>
    <scope>NUCLEOTIDE SEQUENCE [LARGE SCALE GENOMIC DNA]</scope>
    <source>
        <strain evidence="1 2">NE40</strain>
    </source>
</reference>
<name>A0ABV2SGW0_9GAMM</name>